<keyword evidence="2" id="KW-1185">Reference proteome</keyword>
<dbReference type="PROSITE" id="PS51257">
    <property type="entry name" value="PROKAR_LIPOPROTEIN"/>
    <property type="match status" value="1"/>
</dbReference>
<evidence type="ECO:0008006" key="3">
    <source>
        <dbReference type="Google" id="ProtNLM"/>
    </source>
</evidence>
<dbReference type="RefSeq" id="WP_071857058.1">
    <property type="nucleotide sequence ID" value="NZ_JBHSHK010000005.1"/>
</dbReference>
<reference evidence="1 2" key="1">
    <citation type="submission" date="2014-12" db="EMBL/GenBank/DDBJ databases">
        <title>Draft genome sequences of 29 type strains of Enterococci.</title>
        <authorList>
            <person name="Zhong Z."/>
            <person name="Sun Z."/>
            <person name="Liu W."/>
            <person name="Zhang W."/>
            <person name="Zhang H."/>
        </authorList>
    </citation>
    <scope>NUCLEOTIDE SEQUENCE [LARGE SCALE GENOMIC DNA]</scope>
    <source>
        <strain evidence="1 2">DSM 17122</strain>
    </source>
</reference>
<dbReference type="InterPro" id="IPR010315">
    <property type="entry name" value="DUF915_hydro-like"/>
</dbReference>
<dbReference type="AlphaFoldDB" id="A0A1L8TQP9"/>
<accession>A0A1L8TQP9</accession>
<comment type="caution">
    <text evidence="1">The sequence shown here is derived from an EMBL/GenBank/DDBJ whole genome shotgun (WGS) entry which is preliminary data.</text>
</comment>
<dbReference type="SUPFAM" id="SSF53474">
    <property type="entry name" value="alpha/beta-Hydrolases"/>
    <property type="match status" value="1"/>
</dbReference>
<gene>
    <name evidence="1" type="ORF">RV04_GL001028</name>
</gene>
<dbReference type="STRING" id="249189.RV04_GL001028"/>
<dbReference type="EMBL" id="JXKQ01000002">
    <property type="protein sequence ID" value="OJG46600.1"/>
    <property type="molecule type" value="Genomic_DNA"/>
</dbReference>
<proteinExistence type="predicted"/>
<organism evidence="1 2">
    <name type="scientific">Enterococcus hermanniensis</name>
    <dbReference type="NCBI Taxonomy" id="249189"/>
    <lineage>
        <taxon>Bacteria</taxon>
        <taxon>Bacillati</taxon>
        <taxon>Bacillota</taxon>
        <taxon>Bacilli</taxon>
        <taxon>Lactobacillales</taxon>
        <taxon>Enterococcaceae</taxon>
        <taxon>Enterococcus</taxon>
    </lineage>
</organism>
<sequence length="289" mass="32718">MRRFIKGLFLIIVFLAACVGIYYTRLRYFSPGTLTERKDIHYSNVPTVFIHGYEGSSFSFGPLLVRLEKENIAKREMTIVVQADGTLKVEGKLKNTNDNPTIMVLFAKDVTDEVTQSEWIDKVMHYLYQQQIRHVNLVSHSMGGVSTLRYLLEYADDQTPIADRFVAIAAPFNDLEIAEETDEVFASELTAEGPSEETPIYQYFDRAMNQLPPNLKVLAVAGDLKDDTQSDGSVSIYSAFALRNLFQKHAHSYQELTITGKSGGHSAITKSAKLRNELIRFMWKKTARS</sequence>
<evidence type="ECO:0000313" key="2">
    <source>
        <dbReference type="Proteomes" id="UP000182077"/>
    </source>
</evidence>
<dbReference type="OrthoDB" id="503948at2"/>
<dbReference type="Gene3D" id="3.40.50.1820">
    <property type="entry name" value="alpha/beta hydrolase"/>
    <property type="match status" value="1"/>
</dbReference>
<evidence type="ECO:0000313" key="1">
    <source>
        <dbReference type="EMBL" id="OJG46600.1"/>
    </source>
</evidence>
<protein>
    <recommendedName>
        <fullName evidence="3">Alpha/beta hydrolase</fullName>
    </recommendedName>
</protein>
<dbReference type="Proteomes" id="UP000182077">
    <property type="component" value="Unassembled WGS sequence"/>
</dbReference>
<dbReference type="InterPro" id="IPR029058">
    <property type="entry name" value="AB_hydrolase_fold"/>
</dbReference>
<name>A0A1L8TQP9_9ENTE</name>
<dbReference type="Pfam" id="PF06028">
    <property type="entry name" value="DUF915"/>
    <property type="match status" value="1"/>
</dbReference>